<reference evidence="1" key="1">
    <citation type="submission" date="2019-03" db="EMBL/GenBank/DDBJ databases">
        <title>Single cell metagenomics reveals metabolic interactions within the superorganism composed of flagellate Streblomastix strix and complex community of Bacteroidetes bacteria on its surface.</title>
        <authorList>
            <person name="Treitli S.C."/>
            <person name="Kolisko M."/>
            <person name="Husnik F."/>
            <person name="Keeling P."/>
            <person name="Hampl V."/>
        </authorList>
    </citation>
    <scope>NUCLEOTIDE SEQUENCE</scope>
    <source>
        <strain evidence="1">STM</strain>
    </source>
</reference>
<accession>A0A5J4R8Q4</accession>
<sequence>MIKVKNLKGTAGRVPNGYDSWLEYWEAKAGQRATKCMRVGCSVTGRANLVGAHVKKVDIYDNKWYIVPLCQADNMRTDEFFVYEPLVPVNA</sequence>
<proteinExistence type="predicted"/>
<evidence type="ECO:0000313" key="1">
    <source>
        <dbReference type="EMBL" id="KAA6329063.1"/>
    </source>
</evidence>
<name>A0A5J4R8Q4_9ZZZZ</name>
<dbReference type="EMBL" id="SNRY01001709">
    <property type="protein sequence ID" value="KAA6329063.1"/>
    <property type="molecule type" value="Genomic_DNA"/>
</dbReference>
<dbReference type="AlphaFoldDB" id="A0A5J4R8Q4"/>
<gene>
    <name evidence="1" type="ORF">EZS27_022098</name>
</gene>
<organism evidence="1">
    <name type="scientific">termite gut metagenome</name>
    <dbReference type="NCBI Taxonomy" id="433724"/>
    <lineage>
        <taxon>unclassified sequences</taxon>
        <taxon>metagenomes</taxon>
        <taxon>organismal metagenomes</taxon>
    </lineage>
</organism>
<comment type="caution">
    <text evidence="1">The sequence shown here is derived from an EMBL/GenBank/DDBJ whole genome shotgun (WGS) entry which is preliminary data.</text>
</comment>
<protein>
    <submittedName>
        <fullName evidence="1">Uncharacterized protein</fullName>
    </submittedName>
</protein>